<dbReference type="Pfam" id="PF02285">
    <property type="entry name" value="COX8"/>
    <property type="match status" value="1"/>
</dbReference>
<evidence type="ECO:0000313" key="12">
    <source>
        <dbReference type="Proteomes" id="UP000472277"/>
    </source>
</evidence>
<evidence type="ECO:0000256" key="10">
    <source>
        <dbReference type="SAM" id="Phobius"/>
    </source>
</evidence>
<keyword evidence="5" id="KW-0999">Mitochondrion inner membrane</keyword>
<dbReference type="OMA" id="NGPMITQ"/>
<comment type="similarity">
    <text evidence="3">Belongs to the cytochrome c oxidase VIII family.</text>
</comment>
<dbReference type="GO" id="GO:0006123">
    <property type="term" value="P:mitochondrial electron transport, cytochrome c to oxygen"/>
    <property type="evidence" value="ECO:0007669"/>
    <property type="project" value="InterPro"/>
</dbReference>
<evidence type="ECO:0000256" key="8">
    <source>
        <dbReference type="ARBA" id="ARBA00023128"/>
    </source>
</evidence>
<evidence type="ECO:0000256" key="7">
    <source>
        <dbReference type="ARBA" id="ARBA00022989"/>
    </source>
</evidence>
<evidence type="ECO:0000256" key="1">
    <source>
        <dbReference type="ARBA" id="ARBA00004434"/>
    </source>
</evidence>
<accession>A0A674EQK3</accession>
<dbReference type="AlphaFoldDB" id="A0A674EQK3"/>
<evidence type="ECO:0000256" key="2">
    <source>
        <dbReference type="ARBA" id="ARBA00004673"/>
    </source>
</evidence>
<dbReference type="InParanoid" id="A0A674EQK3"/>
<organism evidence="11 12">
    <name type="scientific">Salmo trutta</name>
    <name type="common">Brown trout</name>
    <dbReference type="NCBI Taxonomy" id="8032"/>
    <lineage>
        <taxon>Eukaryota</taxon>
        <taxon>Metazoa</taxon>
        <taxon>Chordata</taxon>
        <taxon>Craniata</taxon>
        <taxon>Vertebrata</taxon>
        <taxon>Euteleostomi</taxon>
        <taxon>Actinopterygii</taxon>
        <taxon>Neopterygii</taxon>
        <taxon>Teleostei</taxon>
        <taxon>Protacanthopterygii</taxon>
        <taxon>Salmoniformes</taxon>
        <taxon>Salmonidae</taxon>
        <taxon>Salmoninae</taxon>
        <taxon>Salmo</taxon>
    </lineage>
</organism>
<dbReference type="PANTHER" id="PTHR16717">
    <property type="entry name" value="CYTOCHROME C OXIDASE POLYPEPTIDE VIII"/>
    <property type="match status" value="1"/>
</dbReference>
<comment type="pathway">
    <text evidence="2">Energy metabolism; oxidative phosphorylation.</text>
</comment>
<dbReference type="UniPathway" id="UPA00705"/>
<feature type="transmembrane region" description="Helical" evidence="10">
    <location>
        <begin position="36"/>
        <end position="55"/>
    </location>
</feature>
<keyword evidence="12" id="KW-1185">Reference proteome</keyword>
<evidence type="ECO:0000256" key="9">
    <source>
        <dbReference type="ARBA" id="ARBA00023136"/>
    </source>
</evidence>
<proteinExistence type="inferred from homology"/>
<evidence type="ECO:0000256" key="5">
    <source>
        <dbReference type="ARBA" id="ARBA00022792"/>
    </source>
</evidence>
<dbReference type="SUPFAM" id="SSF81431">
    <property type="entry name" value="Mitochondrial cytochrome c oxidase subunit VIIIb (aka IX)"/>
    <property type="match status" value="1"/>
</dbReference>
<keyword evidence="7 10" id="KW-1133">Transmembrane helix</keyword>
<comment type="subcellular location">
    <subcellularLocation>
        <location evidence="1">Mitochondrion inner membrane</location>
        <topology evidence="1">Single-pass membrane protein</topology>
    </subcellularLocation>
</comment>
<reference evidence="11" key="2">
    <citation type="submission" date="2025-09" db="UniProtKB">
        <authorList>
            <consortium name="Ensembl"/>
        </authorList>
    </citation>
    <scope>IDENTIFICATION</scope>
</reference>
<dbReference type="Ensembl" id="ENSSTUT00000118378.1">
    <property type="protein sequence ID" value="ENSSTUP00000110578.1"/>
    <property type="gene ID" value="ENSSTUG00000049032.1"/>
</dbReference>
<keyword evidence="9 10" id="KW-0472">Membrane</keyword>
<dbReference type="Gene3D" id="4.10.81.10">
    <property type="entry name" value="Cytochrome c oxidase, subunit 8"/>
    <property type="match status" value="1"/>
</dbReference>
<dbReference type="GeneTree" id="ENSGT01120000272100"/>
<dbReference type="InterPro" id="IPR036548">
    <property type="entry name" value="Cyt_c_oxidase_su8_sf"/>
</dbReference>
<evidence type="ECO:0000313" key="11">
    <source>
        <dbReference type="Ensembl" id="ENSSTUP00000110578.1"/>
    </source>
</evidence>
<dbReference type="GO" id="GO:0045277">
    <property type="term" value="C:respiratory chain complex IV"/>
    <property type="evidence" value="ECO:0007669"/>
    <property type="project" value="InterPro"/>
</dbReference>
<dbReference type="PANTHER" id="PTHR16717:SF8">
    <property type="entry name" value="CYTOCHROME C OXIDASE SUBUNIT 8A"/>
    <property type="match status" value="1"/>
</dbReference>
<gene>
    <name evidence="11" type="primary">LOC115204441</name>
</gene>
<name>A0A674EQK3_SALTR</name>
<dbReference type="InterPro" id="IPR003205">
    <property type="entry name" value="Cyt_c_oxidase_su8"/>
</dbReference>
<reference evidence="11" key="1">
    <citation type="submission" date="2025-08" db="UniProtKB">
        <authorList>
            <consortium name="Ensembl"/>
        </authorList>
    </citation>
    <scope>IDENTIFICATION</scope>
</reference>
<evidence type="ECO:0000256" key="4">
    <source>
        <dbReference type="ARBA" id="ARBA00022692"/>
    </source>
</evidence>
<evidence type="ECO:0000256" key="3">
    <source>
        <dbReference type="ARBA" id="ARBA00010117"/>
    </source>
</evidence>
<evidence type="ECO:0000256" key="6">
    <source>
        <dbReference type="ARBA" id="ARBA00022946"/>
    </source>
</evidence>
<dbReference type="GO" id="GO:0005743">
    <property type="term" value="C:mitochondrial inner membrane"/>
    <property type="evidence" value="ECO:0007669"/>
    <property type="project" value="UniProtKB-SubCell"/>
</dbReference>
<sequence length="64" mass="6793">LATSNDAISTNGPMITQRASVFTRPAKHPLGPAETIIGLGLFALAILGPSSWILANIEDYKKKD</sequence>
<dbReference type="Proteomes" id="UP000472277">
    <property type="component" value="Chromosome 12"/>
</dbReference>
<keyword evidence="4 10" id="KW-0812">Transmembrane</keyword>
<dbReference type="FunCoup" id="A0A674EQK3">
    <property type="interactions" value="1033"/>
</dbReference>
<keyword evidence="8" id="KW-0496">Mitochondrion</keyword>
<protein>
    <submittedName>
        <fullName evidence="11">Cytochrome c oxidase subunit 8B, mitochondrial-like</fullName>
    </submittedName>
</protein>
<keyword evidence="6" id="KW-0809">Transit peptide</keyword>